<keyword evidence="2" id="KW-1185">Reference proteome</keyword>
<dbReference type="Proteomes" id="UP001152300">
    <property type="component" value="Unassembled WGS sequence"/>
</dbReference>
<comment type="caution">
    <text evidence="1">The sequence shown here is derived from an EMBL/GenBank/DDBJ whole genome shotgun (WGS) entry which is preliminary data.</text>
</comment>
<reference evidence="1" key="1">
    <citation type="submission" date="2022-11" db="EMBL/GenBank/DDBJ databases">
        <title>Genome Resource of Sclerotinia nivalis Strain SnTB1, a Plant Pathogen Isolated from American Ginseng.</title>
        <authorList>
            <person name="Fan S."/>
        </authorList>
    </citation>
    <scope>NUCLEOTIDE SEQUENCE</scope>
    <source>
        <strain evidence="1">SnTB1</strain>
    </source>
</reference>
<sequence>MRRIRIEVICHSADHKRAREDTARTTKLLTNLKNILNRFKDVDILEVTFHMQQHNLDQPNLPQLQAVLPLYGLTFEKWMLHCNLGWSGSGRPIITEVKENSKINRQIREHPWLRFKNKRLKVTLNHDKTYDDENEEVQKSFFKVLPLYLEKTKHLLIEVTPLGREYLLVDMFQKRKRIIDKLVKLINRCYNIKFVKVAFRVHRCELKYLAFASCFHGFNFHEWKFVFHLIEGETRKTIVDRSMELEIKKLHERGLSAGDVIEHFYYFFTA</sequence>
<dbReference type="OrthoDB" id="3543013at2759"/>
<gene>
    <name evidence="1" type="ORF">OCU04_007096</name>
</gene>
<dbReference type="EMBL" id="JAPEIS010000007">
    <property type="protein sequence ID" value="KAJ8064786.1"/>
    <property type="molecule type" value="Genomic_DNA"/>
</dbReference>
<dbReference type="AlphaFoldDB" id="A0A9X0DII1"/>
<evidence type="ECO:0000313" key="2">
    <source>
        <dbReference type="Proteomes" id="UP001152300"/>
    </source>
</evidence>
<proteinExistence type="predicted"/>
<evidence type="ECO:0000313" key="1">
    <source>
        <dbReference type="EMBL" id="KAJ8064786.1"/>
    </source>
</evidence>
<accession>A0A9X0DII1</accession>
<protein>
    <submittedName>
        <fullName evidence="1">Uncharacterized protein</fullName>
    </submittedName>
</protein>
<name>A0A9X0DII1_9HELO</name>
<organism evidence="1 2">
    <name type="scientific">Sclerotinia nivalis</name>
    <dbReference type="NCBI Taxonomy" id="352851"/>
    <lineage>
        <taxon>Eukaryota</taxon>
        <taxon>Fungi</taxon>
        <taxon>Dikarya</taxon>
        <taxon>Ascomycota</taxon>
        <taxon>Pezizomycotina</taxon>
        <taxon>Leotiomycetes</taxon>
        <taxon>Helotiales</taxon>
        <taxon>Sclerotiniaceae</taxon>
        <taxon>Sclerotinia</taxon>
    </lineage>
</organism>